<dbReference type="GeneID" id="20352832"/>
<reference evidence="3" key="5">
    <citation type="submission" date="2018-04" db="UniProtKB">
        <authorList>
            <consortium name="EnsemblFungi"/>
        </authorList>
    </citation>
    <scope>IDENTIFICATION</scope>
    <source>
        <strain evidence="3">R3-111a-1</strain>
    </source>
</reference>
<reference evidence="2" key="3">
    <citation type="submission" date="2010-09" db="EMBL/GenBank/DDBJ databases">
        <title>Annotation of Gaeumannomyces graminis var. tritici R3-111a-1.</title>
        <authorList>
            <consortium name="The Broad Institute Genome Sequencing Platform"/>
            <person name="Ma L.-J."/>
            <person name="Dead R."/>
            <person name="Young S.K."/>
            <person name="Zeng Q."/>
            <person name="Gargeya S."/>
            <person name="Fitzgerald M."/>
            <person name="Haas B."/>
            <person name="Abouelleil A."/>
            <person name="Alvarado L."/>
            <person name="Arachchi H.M."/>
            <person name="Berlin A."/>
            <person name="Brown A."/>
            <person name="Chapman S.B."/>
            <person name="Chen Z."/>
            <person name="Dunbar C."/>
            <person name="Freedman E."/>
            <person name="Gearin G."/>
            <person name="Gellesch M."/>
            <person name="Goldberg J."/>
            <person name="Griggs A."/>
            <person name="Gujja S."/>
            <person name="Heiman D."/>
            <person name="Howarth C."/>
            <person name="Larson L."/>
            <person name="Lui A."/>
            <person name="MacDonald P.J.P."/>
            <person name="Mehta T."/>
            <person name="Montmayeur A."/>
            <person name="Murphy C."/>
            <person name="Neiman D."/>
            <person name="Pearson M."/>
            <person name="Priest M."/>
            <person name="Roberts A."/>
            <person name="Saif S."/>
            <person name="Shea T."/>
            <person name="Shenoy N."/>
            <person name="Sisk P."/>
            <person name="Stolte C."/>
            <person name="Sykes S."/>
            <person name="Yandava C."/>
            <person name="Wortman J."/>
            <person name="Nusbaum C."/>
            <person name="Birren B."/>
        </authorList>
    </citation>
    <scope>NUCLEOTIDE SEQUENCE</scope>
    <source>
        <strain evidence="2">R3-111a-1</strain>
    </source>
</reference>
<feature type="region of interest" description="Disordered" evidence="1">
    <location>
        <begin position="1"/>
        <end position="52"/>
    </location>
</feature>
<sequence>MGHVVHTRRVGARESTSAWVVPASGAGGDSRTRSRVQGPRNGTSGPAFPREEQEWEALCHRAVRQGPGVSPQTPIESAEKRARLGRAGSEAAPEVEIGGVRDQDKLPKPANGDQTKPPSWEL</sequence>
<dbReference type="HOGENOM" id="CLU_2026897_0_0_1"/>
<dbReference type="Proteomes" id="UP000006039">
    <property type="component" value="Unassembled WGS sequence"/>
</dbReference>
<reference evidence="2" key="2">
    <citation type="submission" date="2010-07" db="EMBL/GenBank/DDBJ databases">
        <authorList>
            <consortium name="The Broad Institute Genome Sequencing Platform"/>
            <consortium name="Broad Institute Genome Sequencing Center for Infectious Disease"/>
            <person name="Ma L.-J."/>
            <person name="Dead R."/>
            <person name="Young S."/>
            <person name="Zeng Q."/>
            <person name="Koehrsen M."/>
            <person name="Alvarado L."/>
            <person name="Berlin A."/>
            <person name="Chapman S.B."/>
            <person name="Chen Z."/>
            <person name="Freedman E."/>
            <person name="Gellesch M."/>
            <person name="Goldberg J."/>
            <person name="Griggs A."/>
            <person name="Gujja S."/>
            <person name="Heilman E.R."/>
            <person name="Heiman D."/>
            <person name="Hepburn T."/>
            <person name="Howarth C."/>
            <person name="Jen D."/>
            <person name="Larson L."/>
            <person name="Mehta T."/>
            <person name="Neiman D."/>
            <person name="Pearson M."/>
            <person name="Roberts A."/>
            <person name="Saif S."/>
            <person name="Shea T."/>
            <person name="Shenoy N."/>
            <person name="Sisk P."/>
            <person name="Stolte C."/>
            <person name="Sykes S."/>
            <person name="Walk T."/>
            <person name="White J."/>
            <person name="Yandava C."/>
            <person name="Haas B."/>
            <person name="Nusbaum C."/>
            <person name="Birren B."/>
        </authorList>
    </citation>
    <scope>NUCLEOTIDE SEQUENCE</scope>
    <source>
        <strain evidence="2">R3-111a-1</strain>
    </source>
</reference>
<evidence type="ECO:0000313" key="2">
    <source>
        <dbReference type="EMBL" id="EJT70201.1"/>
    </source>
</evidence>
<name>J3PFU9_GAET3</name>
<evidence type="ECO:0000313" key="4">
    <source>
        <dbReference type="Proteomes" id="UP000006039"/>
    </source>
</evidence>
<accession>J3PFU9</accession>
<dbReference type="RefSeq" id="XP_009228535.1">
    <property type="nucleotide sequence ID" value="XM_009230271.1"/>
</dbReference>
<reference evidence="3" key="4">
    <citation type="journal article" date="2015" name="G3 (Bethesda)">
        <title>Genome sequences of three phytopathogenic species of the Magnaporthaceae family of fungi.</title>
        <authorList>
            <person name="Okagaki L.H."/>
            <person name="Nunes C.C."/>
            <person name="Sailsbery J."/>
            <person name="Clay B."/>
            <person name="Brown D."/>
            <person name="John T."/>
            <person name="Oh Y."/>
            <person name="Young N."/>
            <person name="Fitzgerald M."/>
            <person name="Haas B.J."/>
            <person name="Zeng Q."/>
            <person name="Young S."/>
            <person name="Adiconis X."/>
            <person name="Fan L."/>
            <person name="Levin J.Z."/>
            <person name="Mitchell T.K."/>
            <person name="Okubara P.A."/>
            <person name="Farman M.L."/>
            <person name="Kohn L.M."/>
            <person name="Birren B."/>
            <person name="Ma L.-J."/>
            <person name="Dean R.A."/>
        </authorList>
    </citation>
    <scope>NUCLEOTIDE SEQUENCE</scope>
    <source>
        <strain evidence="3">R3-111a-1</strain>
    </source>
</reference>
<gene>
    <name evidence="3" type="primary">20352832</name>
    <name evidence="2" type="ORF">GGTG_12374</name>
</gene>
<dbReference type="VEuPathDB" id="FungiDB:GGTG_12374"/>
<feature type="compositionally biased region" description="Polar residues" evidence="1">
    <location>
        <begin position="112"/>
        <end position="122"/>
    </location>
</feature>
<protein>
    <submittedName>
        <fullName evidence="2 3">Uncharacterized protein</fullName>
    </submittedName>
</protein>
<evidence type="ECO:0000256" key="1">
    <source>
        <dbReference type="SAM" id="MobiDB-lite"/>
    </source>
</evidence>
<dbReference type="EMBL" id="GL385402">
    <property type="protein sequence ID" value="EJT70201.1"/>
    <property type="molecule type" value="Genomic_DNA"/>
</dbReference>
<feature type="compositionally biased region" description="Basic residues" evidence="1">
    <location>
        <begin position="1"/>
        <end position="10"/>
    </location>
</feature>
<reference evidence="4" key="1">
    <citation type="submission" date="2010-07" db="EMBL/GenBank/DDBJ databases">
        <title>The genome sequence of Gaeumannomyces graminis var. tritici strain R3-111a-1.</title>
        <authorList>
            <consortium name="The Broad Institute Genome Sequencing Platform"/>
            <person name="Ma L.-J."/>
            <person name="Dead R."/>
            <person name="Young S."/>
            <person name="Zeng Q."/>
            <person name="Koehrsen M."/>
            <person name="Alvarado L."/>
            <person name="Berlin A."/>
            <person name="Chapman S.B."/>
            <person name="Chen Z."/>
            <person name="Freedman E."/>
            <person name="Gellesch M."/>
            <person name="Goldberg J."/>
            <person name="Griggs A."/>
            <person name="Gujja S."/>
            <person name="Heilman E.R."/>
            <person name="Heiman D."/>
            <person name="Hepburn T."/>
            <person name="Howarth C."/>
            <person name="Jen D."/>
            <person name="Larson L."/>
            <person name="Mehta T."/>
            <person name="Neiman D."/>
            <person name="Pearson M."/>
            <person name="Roberts A."/>
            <person name="Saif S."/>
            <person name="Shea T."/>
            <person name="Shenoy N."/>
            <person name="Sisk P."/>
            <person name="Stolte C."/>
            <person name="Sykes S."/>
            <person name="Walk T."/>
            <person name="White J."/>
            <person name="Yandava C."/>
            <person name="Haas B."/>
            <person name="Nusbaum C."/>
            <person name="Birren B."/>
        </authorList>
    </citation>
    <scope>NUCLEOTIDE SEQUENCE [LARGE SCALE GENOMIC DNA]</scope>
    <source>
        <strain evidence="4">R3-111a-1</strain>
    </source>
</reference>
<dbReference type="AlphaFoldDB" id="J3PFU9"/>
<organism evidence="2">
    <name type="scientific">Gaeumannomyces tritici (strain R3-111a-1)</name>
    <name type="common">Wheat and barley take-all root rot fungus</name>
    <name type="synonym">Gaeumannomyces graminis var. tritici</name>
    <dbReference type="NCBI Taxonomy" id="644352"/>
    <lineage>
        <taxon>Eukaryota</taxon>
        <taxon>Fungi</taxon>
        <taxon>Dikarya</taxon>
        <taxon>Ascomycota</taxon>
        <taxon>Pezizomycotina</taxon>
        <taxon>Sordariomycetes</taxon>
        <taxon>Sordariomycetidae</taxon>
        <taxon>Magnaporthales</taxon>
        <taxon>Magnaporthaceae</taxon>
        <taxon>Gaeumannomyces</taxon>
    </lineage>
</organism>
<dbReference type="EnsemblFungi" id="EJT70201">
    <property type="protein sequence ID" value="EJT70201"/>
    <property type="gene ID" value="GGTG_12374"/>
</dbReference>
<feature type="region of interest" description="Disordered" evidence="1">
    <location>
        <begin position="65"/>
        <end position="122"/>
    </location>
</feature>
<keyword evidence="4" id="KW-1185">Reference proteome</keyword>
<evidence type="ECO:0000313" key="3">
    <source>
        <dbReference type="EnsemblFungi" id="EJT70201"/>
    </source>
</evidence>
<proteinExistence type="predicted"/>